<dbReference type="GO" id="GO:0005524">
    <property type="term" value="F:ATP binding"/>
    <property type="evidence" value="ECO:0007669"/>
    <property type="project" value="UniProtKB-KW"/>
</dbReference>
<gene>
    <name evidence="2" type="ORF">H8L32_11255</name>
</gene>
<comment type="caution">
    <text evidence="2">The sequence shown here is derived from an EMBL/GenBank/DDBJ whole genome shotgun (WGS) entry which is preliminary data.</text>
</comment>
<feature type="domain" description="Endonuclease GajA/Old nuclease/RecF-like AAA" evidence="1">
    <location>
        <begin position="217"/>
        <end position="344"/>
    </location>
</feature>
<name>A0ABR6ZQ74_9BURK</name>
<evidence type="ECO:0000313" key="2">
    <source>
        <dbReference type="EMBL" id="MBC3918055.1"/>
    </source>
</evidence>
<dbReference type="InterPro" id="IPR027417">
    <property type="entry name" value="P-loop_NTPase"/>
</dbReference>
<keyword evidence="3" id="KW-1185">Reference proteome</keyword>
<dbReference type="Gene3D" id="3.40.50.300">
    <property type="entry name" value="P-loop containing nucleotide triphosphate hydrolases"/>
    <property type="match status" value="1"/>
</dbReference>
<accession>A0ABR6ZQ74</accession>
<evidence type="ECO:0000313" key="3">
    <source>
        <dbReference type="Proteomes" id="UP000650424"/>
    </source>
</evidence>
<dbReference type="EMBL" id="JACOGF010000005">
    <property type="protein sequence ID" value="MBC3918055.1"/>
    <property type="molecule type" value="Genomic_DNA"/>
</dbReference>
<keyword evidence="2" id="KW-0067">ATP-binding</keyword>
<dbReference type="InterPro" id="IPR051396">
    <property type="entry name" value="Bact_Antivir_Def_Nuclease"/>
</dbReference>
<dbReference type="Pfam" id="PF13175">
    <property type="entry name" value="AAA_15"/>
    <property type="match status" value="1"/>
</dbReference>
<dbReference type="SUPFAM" id="SSF52540">
    <property type="entry name" value="P-loop containing nucleoside triphosphate hydrolases"/>
    <property type="match status" value="1"/>
</dbReference>
<protein>
    <submittedName>
        <fullName evidence="2">ATP-binding protein</fullName>
    </submittedName>
</protein>
<organism evidence="2 3">
    <name type="scientific">Undibacterium hunanense</name>
    <dbReference type="NCBI Taxonomy" id="2762292"/>
    <lineage>
        <taxon>Bacteria</taxon>
        <taxon>Pseudomonadati</taxon>
        <taxon>Pseudomonadota</taxon>
        <taxon>Betaproteobacteria</taxon>
        <taxon>Burkholderiales</taxon>
        <taxon>Oxalobacteraceae</taxon>
        <taxon>Undibacterium</taxon>
    </lineage>
</organism>
<dbReference type="InterPro" id="IPR041685">
    <property type="entry name" value="AAA_GajA/Old/RecF-like"/>
</dbReference>
<proteinExistence type="predicted"/>
<reference evidence="2 3" key="1">
    <citation type="submission" date="2020-08" db="EMBL/GenBank/DDBJ databases">
        <title>Novel species isolated from subtropical streams in China.</title>
        <authorList>
            <person name="Lu H."/>
        </authorList>
    </citation>
    <scope>NUCLEOTIDE SEQUENCE [LARGE SCALE GENOMIC DNA]</scope>
    <source>
        <strain evidence="2 3">CY18W</strain>
    </source>
</reference>
<dbReference type="PANTHER" id="PTHR43581">
    <property type="entry name" value="ATP/GTP PHOSPHATASE"/>
    <property type="match status" value="1"/>
</dbReference>
<dbReference type="PANTHER" id="PTHR43581:SF2">
    <property type="entry name" value="EXCINUCLEASE ATPASE SUBUNIT"/>
    <property type="match status" value="1"/>
</dbReference>
<dbReference type="RefSeq" id="WP_186947336.1">
    <property type="nucleotide sequence ID" value="NZ_JACOGF010000005.1"/>
</dbReference>
<dbReference type="Proteomes" id="UP000650424">
    <property type="component" value="Unassembled WGS sequence"/>
</dbReference>
<sequence length="418" mass="46359">MLENFTGFTVENYRAFAREQNIEIRPLTLFFGWNSGGKSALIRFLPLLVESIKANGPPIWLAGEVGRDSTWPELVCKSTQRSNLKFGLNGSSKDEVFTIKWDVNGDLAGKWQDTQSISFNSRQVQSNKSFGILYQTNFDTLRKQSSFEWEGYAPSPNLPEMAADANKEILLLNQHLKSFLMPLLSNVQWVSGVRARPQRLVTYGGGNSPTLKPDGSNAANHLIEAMLHSTTDPVLEETREFFSALGEQLVLDNPMDGAWRVMLRPLDSPDVKVNLCDTGEGYAQVLPVLVALARAKFGGPNLLCLEQPELHLHTRAQAELAKILVNTVNSSSRPTVLMETHSEVLLTSIQLAIANKEISEKMVRVYWVESRADGTSDVLPVDFDPQGQPTNTTLVDAFSDASDLGRKLLRKQLASQPS</sequence>
<keyword evidence="2" id="KW-0547">Nucleotide-binding</keyword>
<evidence type="ECO:0000259" key="1">
    <source>
        <dbReference type="Pfam" id="PF13175"/>
    </source>
</evidence>